<sequence>MHFMTLKEDARSGLPHGAKRDLDLIDEALANRGKRALAEAALHIAARMVEQAQEISGQEAPLSQPEEDALGRLGVDATAPMSDAEFYRSDPLLEGMTRQALLTADAVPLAEAARRIGVSDARLRQRIAAGTMMAIHRPHGRGWLIPAFQLEAEGEIPHLGRVLLAAGRPVSAQAMDRFFRIPREDLGGASPRDWLIAGHDPSIVERIVAGL</sequence>
<organism evidence="1 2">
    <name type="scientific">Roseivivax sediminis</name>
    <dbReference type="NCBI Taxonomy" id="936889"/>
    <lineage>
        <taxon>Bacteria</taxon>
        <taxon>Pseudomonadati</taxon>
        <taxon>Pseudomonadota</taxon>
        <taxon>Alphaproteobacteria</taxon>
        <taxon>Rhodobacterales</taxon>
        <taxon>Roseobacteraceae</taxon>
        <taxon>Roseivivax</taxon>
    </lineage>
</organism>
<dbReference type="Proteomes" id="UP000325289">
    <property type="component" value="Unassembled WGS sequence"/>
</dbReference>
<reference evidence="1 2" key="1">
    <citation type="submission" date="2016-10" db="EMBL/GenBank/DDBJ databases">
        <authorList>
            <person name="Varghese N."/>
            <person name="Submissions S."/>
        </authorList>
    </citation>
    <scope>NUCLEOTIDE SEQUENCE [LARGE SCALE GENOMIC DNA]</scope>
    <source>
        <strain evidence="2">YIM D21,KCTC 23444,ACCC 10710</strain>
    </source>
</reference>
<accession>A0A1I2DM40</accession>
<name>A0A1I2DM40_9RHOB</name>
<dbReference type="RefSeq" id="WP_149758382.1">
    <property type="nucleotide sequence ID" value="NZ_FOMS01000017.1"/>
</dbReference>
<proteinExistence type="predicted"/>
<gene>
    <name evidence="1" type="ORF">SAMN04515678_11757</name>
</gene>
<dbReference type="AlphaFoldDB" id="A0A1I2DM40"/>
<evidence type="ECO:0000313" key="1">
    <source>
        <dbReference type="EMBL" id="SFE81488.1"/>
    </source>
</evidence>
<protein>
    <recommendedName>
        <fullName evidence="3">DNA binding domain-containing protein, excisionase family</fullName>
    </recommendedName>
</protein>
<evidence type="ECO:0008006" key="3">
    <source>
        <dbReference type="Google" id="ProtNLM"/>
    </source>
</evidence>
<dbReference type="EMBL" id="FOMS01000017">
    <property type="protein sequence ID" value="SFE81488.1"/>
    <property type="molecule type" value="Genomic_DNA"/>
</dbReference>
<keyword evidence="2" id="KW-1185">Reference proteome</keyword>
<dbReference type="OrthoDB" id="7847081at2"/>
<evidence type="ECO:0000313" key="2">
    <source>
        <dbReference type="Proteomes" id="UP000325289"/>
    </source>
</evidence>